<evidence type="ECO:0000313" key="3">
    <source>
        <dbReference type="Proteomes" id="UP000789831"/>
    </source>
</evidence>
<dbReference type="Proteomes" id="UP000789831">
    <property type="component" value="Unassembled WGS sequence"/>
</dbReference>
<proteinExistence type="predicted"/>
<name>A0A9N8WI45_9GLOM</name>
<evidence type="ECO:0000313" key="2">
    <source>
        <dbReference type="EMBL" id="CAG8485412.1"/>
    </source>
</evidence>
<dbReference type="AlphaFoldDB" id="A0A9N8WI45"/>
<feature type="compositionally biased region" description="Basic and acidic residues" evidence="1">
    <location>
        <begin position="28"/>
        <end position="43"/>
    </location>
</feature>
<dbReference type="OrthoDB" id="2420801at2759"/>
<reference evidence="2" key="1">
    <citation type="submission" date="2021-06" db="EMBL/GenBank/DDBJ databases">
        <authorList>
            <person name="Kallberg Y."/>
            <person name="Tangrot J."/>
            <person name="Rosling A."/>
        </authorList>
    </citation>
    <scope>NUCLEOTIDE SEQUENCE</scope>
    <source>
        <strain evidence="2">MT106</strain>
    </source>
</reference>
<dbReference type="EMBL" id="CAJVPL010000343">
    <property type="protein sequence ID" value="CAG8485412.1"/>
    <property type="molecule type" value="Genomic_DNA"/>
</dbReference>
<gene>
    <name evidence="2" type="ORF">AGERDE_LOCUS3457</name>
</gene>
<accession>A0A9N8WI45</accession>
<protein>
    <submittedName>
        <fullName evidence="2">5902_t:CDS:1</fullName>
    </submittedName>
</protein>
<comment type="caution">
    <text evidence="2">The sequence shown here is derived from an EMBL/GenBank/DDBJ whole genome shotgun (WGS) entry which is preliminary data.</text>
</comment>
<keyword evidence="3" id="KW-1185">Reference proteome</keyword>
<sequence length="272" mass="32905">MVYSRQNPNSFQLFNNGNNEYRQIPEFIKSDRDRQPLEFERPLRSRSASPRRGDAHEYIRNFPEYVRNESPGKNYNRSAIDYDHRYNSRYSTGHEFRDKYYPRVGSSTTTPAVPGAVTEDKLEKYYSRSMSVAPYEDYYSNNRYTEKYDERGVGGHYRDYERELPVARGRSRSPTFYHTRPAYEDHHTRRFNGSSSSSPWYPHNNNTYERDYQLSRTDAYYDLTREDRYDAHRERVYSLRPEAERGGYMEREFSRSAVEFEYTPRRRPLERW</sequence>
<feature type="region of interest" description="Disordered" evidence="1">
    <location>
        <begin position="28"/>
        <end position="55"/>
    </location>
</feature>
<evidence type="ECO:0000256" key="1">
    <source>
        <dbReference type="SAM" id="MobiDB-lite"/>
    </source>
</evidence>
<organism evidence="2 3">
    <name type="scientific">Ambispora gerdemannii</name>
    <dbReference type="NCBI Taxonomy" id="144530"/>
    <lineage>
        <taxon>Eukaryota</taxon>
        <taxon>Fungi</taxon>
        <taxon>Fungi incertae sedis</taxon>
        <taxon>Mucoromycota</taxon>
        <taxon>Glomeromycotina</taxon>
        <taxon>Glomeromycetes</taxon>
        <taxon>Archaeosporales</taxon>
        <taxon>Ambisporaceae</taxon>
        <taxon>Ambispora</taxon>
    </lineage>
</organism>